<dbReference type="PATRIC" id="fig|43658.5.peg.892"/>
<dbReference type="OrthoDB" id="569000at2"/>
<dbReference type="AlphaFoldDB" id="A0A0F4QVR7"/>
<accession>A0A0F4QVR7</accession>
<gene>
    <name evidence="1" type="ORF">TW77_04265</name>
</gene>
<dbReference type="EMBL" id="JXYA01000007">
    <property type="protein sequence ID" value="KJZ11773.1"/>
    <property type="molecule type" value="Genomic_DNA"/>
</dbReference>
<name>A0A0F4QVR7_9GAMM</name>
<reference evidence="1 2" key="1">
    <citation type="journal article" date="2015" name="BMC Genomics">
        <title>Genome mining reveals unlocked bioactive potential of marine Gram-negative bacteria.</title>
        <authorList>
            <person name="Machado H."/>
            <person name="Sonnenschein E.C."/>
            <person name="Melchiorsen J."/>
            <person name="Gram L."/>
        </authorList>
    </citation>
    <scope>NUCLEOTIDE SEQUENCE [LARGE SCALE GENOMIC DNA]</scope>
    <source>
        <strain evidence="1 2">S2471</strain>
    </source>
</reference>
<organism evidence="1 2">
    <name type="scientific">Pseudoalteromonas rubra</name>
    <dbReference type="NCBI Taxonomy" id="43658"/>
    <lineage>
        <taxon>Bacteria</taxon>
        <taxon>Pseudomonadati</taxon>
        <taxon>Pseudomonadota</taxon>
        <taxon>Gammaproteobacteria</taxon>
        <taxon>Alteromonadales</taxon>
        <taxon>Pseudoalteromonadaceae</taxon>
        <taxon>Pseudoalteromonas</taxon>
    </lineage>
</organism>
<dbReference type="Pfam" id="PF20551">
    <property type="entry name" value="DUF6765"/>
    <property type="match status" value="1"/>
</dbReference>
<dbReference type="InterPro" id="IPR046653">
    <property type="entry name" value="DUF6765"/>
</dbReference>
<dbReference type="Proteomes" id="UP000033452">
    <property type="component" value="Unassembled WGS sequence"/>
</dbReference>
<keyword evidence="2" id="KW-1185">Reference proteome</keyword>
<evidence type="ECO:0000313" key="1">
    <source>
        <dbReference type="EMBL" id="KJZ11773.1"/>
    </source>
</evidence>
<protein>
    <submittedName>
        <fullName evidence="1">Uncharacterized protein</fullName>
    </submittedName>
</protein>
<proteinExistence type="predicted"/>
<sequence length="353" mass="39629">MQIDLHHAMTWVVARDAGFLPAQASTIAHAAQYVDDATNYGHIEFSNGAAYERIATAHKMLEYRNLDSLKNMKVWVPFHFLPGNGGLPAGQNPSGSFIQKLICQPHSYVAKDMVAEVLADKDRPYSLHRLGITAHVFIDTWGHRGFAGVDHPVNHVRDIKDHNGQTHHSLIAKVSGYFANILQDNIPSLGHGQALSHPDLPHQHWSYQNGLGEHIERNNPIDFLQAADELCKVFQTYLVKPITGLSPNVKQHIAQCFAQFTSDDPELRHQQWLDAIAADRFGLGAHRLSYIAKGPGSWKHQALGTTLAQGDEAYYEYHPDFMHSDWKHFHDAAKKHRQSIIVDILPRYGICVS</sequence>
<evidence type="ECO:0000313" key="2">
    <source>
        <dbReference type="Proteomes" id="UP000033452"/>
    </source>
</evidence>
<dbReference type="RefSeq" id="WP_046003734.1">
    <property type="nucleotide sequence ID" value="NZ_JXYA01000007.1"/>
</dbReference>
<comment type="caution">
    <text evidence="1">The sequence shown here is derived from an EMBL/GenBank/DDBJ whole genome shotgun (WGS) entry which is preliminary data.</text>
</comment>